<organism evidence="2 3">
    <name type="scientific">Rubripirellula tenax</name>
    <dbReference type="NCBI Taxonomy" id="2528015"/>
    <lineage>
        <taxon>Bacteria</taxon>
        <taxon>Pseudomonadati</taxon>
        <taxon>Planctomycetota</taxon>
        <taxon>Planctomycetia</taxon>
        <taxon>Pirellulales</taxon>
        <taxon>Pirellulaceae</taxon>
        <taxon>Rubripirellula</taxon>
    </lineage>
</organism>
<dbReference type="InterPro" id="IPR002372">
    <property type="entry name" value="PQQ_rpt_dom"/>
</dbReference>
<sequence>MFDSFAGTIHGPRGNWFTLAMMQMNTITLSLFVVLDCFCCNVAIAQDWPQAAGPHGDWSTRTEAEVPSSFNVATGDNVLWTRTMEESGQSGIVVWNDRLFLTILEPCKSESDDPKENRTSSIRALCLDASSGETVWEYGIDSAVETGYMGGFSDLTSPSPITDGEFVWFTNAGGKLVCLDWQGKFVWERSWRSENEILKPEKAFPFNKQFEPFIVDDTLVHAEPYEGDDADRQAGWHYLYGLEKKTGKEKWISQDSITQYNTPGYSFDAIGKPSVLIGRGGYHDVPESPSGYSMIDLANGKRIWKTVLDGEGDTALSNACFNKDFAVWISEDDNRLTVLNSSSGKIQKTIDLRSNVDLRVYNQVLGRYVLRENFDLTALPKSSIFPAWYTNIIADNHLYFMCFNDDLKQPLMKRWRDLLPVHCFARVNLITGKVEIMEVPVHFNDRGDYLWNEELKTTGLNSKGLDLISDVRSKRDGWWWCFNGNPIKVNDTLFFTTMIGNCYAFKTNTKHFDESAFVALNPLGPRGETWSMNTPTFADGKLFHRTSKKLICVGKP</sequence>
<evidence type="ECO:0000313" key="3">
    <source>
        <dbReference type="Proteomes" id="UP000318288"/>
    </source>
</evidence>
<dbReference type="Pfam" id="PF13360">
    <property type="entry name" value="PQQ_2"/>
    <property type="match status" value="1"/>
</dbReference>
<comment type="caution">
    <text evidence="2">The sequence shown here is derived from an EMBL/GenBank/DDBJ whole genome shotgun (WGS) entry which is preliminary data.</text>
</comment>
<protein>
    <submittedName>
        <fullName evidence="2">Outer membrane protein assembly factor BamB</fullName>
    </submittedName>
</protein>
<proteinExistence type="predicted"/>
<dbReference type="PANTHER" id="PTHR34512">
    <property type="entry name" value="CELL SURFACE PROTEIN"/>
    <property type="match status" value="1"/>
</dbReference>
<dbReference type="AlphaFoldDB" id="A0A5C6F4C2"/>
<dbReference type="PANTHER" id="PTHR34512:SF30">
    <property type="entry name" value="OUTER MEMBRANE PROTEIN ASSEMBLY FACTOR BAMB"/>
    <property type="match status" value="1"/>
</dbReference>
<dbReference type="SUPFAM" id="SSF50998">
    <property type="entry name" value="Quinoprotein alcohol dehydrogenase-like"/>
    <property type="match status" value="1"/>
</dbReference>
<reference evidence="2 3" key="1">
    <citation type="submission" date="2019-02" db="EMBL/GenBank/DDBJ databases">
        <title>Deep-cultivation of Planctomycetes and their phenomic and genomic characterization uncovers novel biology.</title>
        <authorList>
            <person name="Wiegand S."/>
            <person name="Jogler M."/>
            <person name="Boedeker C."/>
            <person name="Pinto D."/>
            <person name="Vollmers J."/>
            <person name="Rivas-Marin E."/>
            <person name="Kohn T."/>
            <person name="Peeters S.H."/>
            <person name="Heuer A."/>
            <person name="Rast P."/>
            <person name="Oberbeckmann S."/>
            <person name="Bunk B."/>
            <person name="Jeske O."/>
            <person name="Meyerdierks A."/>
            <person name="Storesund J.E."/>
            <person name="Kallscheuer N."/>
            <person name="Luecker S."/>
            <person name="Lage O.M."/>
            <person name="Pohl T."/>
            <person name="Merkel B.J."/>
            <person name="Hornburger P."/>
            <person name="Mueller R.-W."/>
            <person name="Bruemmer F."/>
            <person name="Labrenz M."/>
            <person name="Spormann A.M."/>
            <person name="Op Den Camp H."/>
            <person name="Overmann J."/>
            <person name="Amann R."/>
            <person name="Jetten M.S.M."/>
            <person name="Mascher T."/>
            <person name="Medema M.H."/>
            <person name="Devos D.P."/>
            <person name="Kaster A.-K."/>
            <person name="Ovreas L."/>
            <person name="Rohde M."/>
            <person name="Galperin M.Y."/>
            <person name="Jogler C."/>
        </authorList>
    </citation>
    <scope>NUCLEOTIDE SEQUENCE [LARGE SCALE GENOMIC DNA]</scope>
    <source>
        <strain evidence="2 3">Poly51</strain>
    </source>
</reference>
<dbReference type="Proteomes" id="UP000318288">
    <property type="component" value="Unassembled WGS sequence"/>
</dbReference>
<gene>
    <name evidence="2" type="primary">bamB_5</name>
    <name evidence="2" type="ORF">Poly51_30280</name>
</gene>
<dbReference type="InterPro" id="IPR011047">
    <property type="entry name" value="Quinoprotein_ADH-like_sf"/>
</dbReference>
<accession>A0A5C6F4C2</accession>
<feature type="domain" description="Pyrrolo-quinoline quinone repeat" evidence="1">
    <location>
        <begin position="126"/>
        <end position="317"/>
    </location>
</feature>
<dbReference type="EMBL" id="SJPW01000004">
    <property type="protein sequence ID" value="TWU54311.1"/>
    <property type="molecule type" value="Genomic_DNA"/>
</dbReference>
<evidence type="ECO:0000259" key="1">
    <source>
        <dbReference type="Pfam" id="PF13360"/>
    </source>
</evidence>
<dbReference type="Gene3D" id="2.130.10.10">
    <property type="entry name" value="YVTN repeat-like/Quinoprotein amine dehydrogenase"/>
    <property type="match status" value="1"/>
</dbReference>
<dbReference type="InterPro" id="IPR015943">
    <property type="entry name" value="WD40/YVTN_repeat-like_dom_sf"/>
</dbReference>
<keyword evidence="3" id="KW-1185">Reference proteome</keyword>
<name>A0A5C6F4C2_9BACT</name>
<evidence type="ECO:0000313" key="2">
    <source>
        <dbReference type="EMBL" id="TWU54311.1"/>
    </source>
</evidence>